<name>A0ABS9MXK3_9ACTN</name>
<feature type="signal peptide" evidence="3">
    <location>
        <begin position="1"/>
        <end position="30"/>
    </location>
</feature>
<evidence type="ECO:0000313" key="5">
    <source>
        <dbReference type="Proteomes" id="UP001201629"/>
    </source>
</evidence>
<dbReference type="Proteomes" id="UP001201629">
    <property type="component" value="Unassembled WGS sequence"/>
</dbReference>
<evidence type="ECO:0000256" key="2">
    <source>
        <dbReference type="SAM" id="Phobius"/>
    </source>
</evidence>
<feature type="chain" id="PRO_5047253456" description="LPXTG cell wall anchor domain-containing protein" evidence="3">
    <location>
        <begin position="31"/>
        <end position="355"/>
    </location>
</feature>
<evidence type="ECO:0000256" key="1">
    <source>
        <dbReference type="SAM" id="MobiDB-lite"/>
    </source>
</evidence>
<feature type="compositionally biased region" description="Low complexity" evidence="1">
    <location>
        <begin position="256"/>
        <end position="282"/>
    </location>
</feature>
<keyword evidence="2" id="KW-0472">Membrane</keyword>
<comment type="caution">
    <text evidence="4">The sequence shown here is derived from an EMBL/GenBank/DDBJ whole genome shotgun (WGS) entry which is preliminary data.</text>
</comment>
<feature type="region of interest" description="Disordered" evidence="1">
    <location>
        <begin position="247"/>
        <end position="355"/>
    </location>
</feature>
<evidence type="ECO:0000256" key="3">
    <source>
        <dbReference type="SAM" id="SignalP"/>
    </source>
</evidence>
<dbReference type="EMBL" id="JAKKFD010000009">
    <property type="protein sequence ID" value="MCG5442413.1"/>
    <property type="molecule type" value="Genomic_DNA"/>
</dbReference>
<protein>
    <recommendedName>
        <fullName evidence="6">LPXTG cell wall anchor domain-containing protein</fullName>
    </recommendedName>
</protein>
<sequence>MTVRRRVARLAAVCGLAGGLVMLGASPALADQDSVRVGAASSFAAGGSAQGVNVAVRKRTDGCVLLRTALGFSLEGLQPNQVTVEVNAGGRWFPVAVNGGAGTVSTAQTSPSKPTLCKGKGITVRYRVAFAAGSPGGRLVVTGAGISAAGQTLGHATDAARLTGGRVTPSPTPSRSKTPTPTPTPTEVATVDEAVNPAALGGVSAAPNTTATAAESSGGGSPVMYFGIVLVAVGLLLIVLLFRRSRQDRKPSDDAPGTLPGNPGGTTYRAGAGLPAAPGRPGQVYGQQPPAAPWGGAVPSPRPATGGVYGARPDAPAPAPEATQPMPGRPDGRPNPGDPPTDGGGHTVFIPRLPG</sequence>
<keyword evidence="3" id="KW-0732">Signal</keyword>
<evidence type="ECO:0008006" key="6">
    <source>
        <dbReference type="Google" id="ProtNLM"/>
    </source>
</evidence>
<reference evidence="4 5" key="1">
    <citation type="submission" date="2022-01" db="EMBL/GenBank/DDBJ databases">
        <authorList>
            <person name="Riesco R."/>
            <person name="Trujillo M.E."/>
        </authorList>
    </citation>
    <scope>NUCLEOTIDE SEQUENCE [LARGE SCALE GENOMIC DNA]</scope>
    <source>
        <strain evidence="4 5">NIE79</strain>
    </source>
</reference>
<feature type="region of interest" description="Disordered" evidence="1">
    <location>
        <begin position="157"/>
        <end position="187"/>
    </location>
</feature>
<keyword evidence="5" id="KW-1185">Reference proteome</keyword>
<gene>
    <name evidence="4" type="ORF">NIE79_006663</name>
</gene>
<evidence type="ECO:0000313" key="4">
    <source>
        <dbReference type="EMBL" id="MCG5442413.1"/>
    </source>
</evidence>
<feature type="transmembrane region" description="Helical" evidence="2">
    <location>
        <begin position="223"/>
        <end position="242"/>
    </location>
</feature>
<dbReference type="RefSeq" id="WP_238677740.1">
    <property type="nucleotide sequence ID" value="NZ_JAKKFD010000009.1"/>
</dbReference>
<keyword evidence="2" id="KW-0812">Transmembrane</keyword>
<accession>A0ABS9MXK3</accession>
<organism evidence="4 5">
    <name type="scientific">Micromonospora trifolii</name>
    <dbReference type="NCBI Taxonomy" id="2911208"/>
    <lineage>
        <taxon>Bacteria</taxon>
        <taxon>Bacillati</taxon>
        <taxon>Actinomycetota</taxon>
        <taxon>Actinomycetes</taxon>
        <taxon>Micromonosporales</taxon>
        <taxon>Micromonosporaceae</taxon>
        <taxon>Micromonospora</taxon>
    </lineage>
</organism>
<keyword evidence="2" id="KW-1133">Transmembrane helix</keyword>
<proteinExistence type="predicted"/>